<evidence type="ECO:0000256" key="5">
    <source>
        <dbReference type="SAM" id="MobiDB-lite"/>
    </source>
</evidence>
<feature type="domain" description="ParB-like N-terminal" evidence="6">
    <location>
        <begin position="55"/>
        <end position="141"/>
    </location>
</feature>
<gene>
    <name evidence="7" type="primary">dpnA_1</name>
    <name evidence="7" type="ORF">RUE5091_00062</name>
</gene>
<dbReference type="Pfam" id="PF01555">
    <property type="entry name" value="N6_N4_Mtase"/>
    <property type="match status" value="1"/>
</dbReference>
<feature type="region of interest" description="Disordered" evidence="5">
    <location>
        <begin position="479"/>
        <end position="505"/>
    </location>
</feature>
<dbReference type="InterPro" id="IPR029063">
    <property type="entry name" value="SAM-dependent_MTases_sf"/>
</dbReference>
<feature type="compositionally biased region" description="Gly residues" evidence="5">
    <location>
        <begin position="483"/>
        <end position="493"/>
    </location>
</feature>
<evidence type="ECO:0000256" key="2">
    <source>
        <dbReference type="ARBA" id="ARBA00022603"/>
    </source>
</evidence>
<dbReference type="GO" id="GO:0009007">
    <property type="term" value="F:site-specific DNA-methyltransferase (adenine-specific) activity"/>
    <property type="evidence" value="ECO:0007669"/>
    <property type="project" value="UniProtKB-EC"/>
</dbReference>
<dbReference type="Pfam" id="PF02195">
    <property type="entry name" value="ParB_N"/>
    <property type="match status" value="1"/>
</dbReference>
<evidence type="ECO:0000313" key="8">
    <source>
        <dbReference type="Proteomes" id="UP000051260"/>
    </source>
</evidence>
<protein>
    <recommendedName>
        <fullName evidence="1">site-specific DNA-methyltransferase (adenine-specific)</fullName>
        <ecNumber evidence="1">2.1.1.72</ecNumber>
    </recommendedName>
</protein>
<keyword evidence="8" id="KW-1185">Reference proteome</keyword>
<comment type="catalytic activity">
    <reaction evidence="4">
        <text>a 2'-deoxyadenosine in DNA + S-adenosyl-L-methionine = an N(6)-methyl-2'-deoxyadenosine in DNA + S-adenosyl-L-homocysteine + H(+)</text>
        <dbReference type="Rhea" id="RHEA:15197"/>
        <dbReference type="Rhea" id="RHEA-COMP:12418"/>
        <dbReference type="Rhea" id="RHEA-COMP:12419"/>
        <dbReference type="ChEBI" id="CHEBI:15378"/>
        <dbReference type="ChEBI" id="CHEBI:57856"/>
        <dbReference type="ChEBI" id="CHEBI:59789"/>
        <dbReference type="ChEBI" id="CHEBI:90615"/>
        <dbReference type="ChEBI" id="CHEBI:90616"/>
        <dbReference type="EC" id="2.1.1.72"/>
    </reaction>
</comment>
<dbReference type="SUPFAM" id="SSF110849">
    <property type="entry name" value="ParB/Sulfiredoxin"/>
    <property type="match status" value="1"/>
</dbReference>
<dbReference type="PRINTS" id="PR00508">
    <property type="entry name" value="S21N4MTFRASE"/>
</dbReference>
<dbReference type="RefSeq" id="WP_058279896.1">
    <property type="nucleotide sequence ID" value="NZ_CYUD01000001.1"/>
</dbReference>
<evidence type="ECO:0000313" key="7">
    <source>
        <dbReference type="EMBL" id="CUJ83038.1"/>
    </source>
</evidence>
<evidence type="ECO:0000256" key="3">
    <source>
        <dbReference type="ARBA" id="ARBA00022679"/>
    </source>
</evidence>
<dbReference type="InterPro" id="IPR002941">
    <property type="entry name" value="DNA_methylase_N4/N6"/>
</dbReference>
<dbReference type="Gene3D" id="3.90.1530.10">
    <property type="entry name" value="Conserved hypothetical protein from pyrococcus furiosus pfu- 392566-001, ParB domain"/>
    <property type="match status" value="1"/>
</dbReference>
<evidence type="ECO:0000259" key="6">
    <source>
        <dbReference type="SMART" id="SM00470"/>
    </source>
</evidence>
<dbReference type="EMBL" id="CYUD01000001">
    <property type="protein sequence ID" value="CUJ83038.1"/>
    <property type="molecule type" value="Genomic_DNA"/>
</dbReference>
<accession>A0A0P1IBU0</accession>
<dbReference type="Gene3D" id="3.40.50.150">
    <property type="entry name" value="Vaccinia Virus protein VP39"/>
    <property type="match status" value="1"/>
</dbReference>
<keyword evidence="2 7" id="KW-0489">Methyltransferase</keyword>
<dbReference type="InterPro" id="IPR001091">
    <property type="entry name" value="RM_Methyltransferase"/>
</dbReference>
<evidence type="ECO:0000256" key="4">
    <source>
        <dbReference type="ARBA" id="ARBA00047942"/>
    </source>
</evidence>
<dbReference type="EC" id="2.1.1.72" evidence="1"/>
<organism evidence="7 8">
    <name type="scientific">Ruegeria denitrificans</name>
    <dbReference type="NCBI Taxonomy" id="1715692"/>
    <lineage>
        <taxon>Bacteria</taxon>
        <taxon>Pseudomonadati</taxon>
        <taxon>Pseudomonadota</taxon>
        <taxon>Alphaproteobacteria</taxon>
        <taxon>Rhodobacterales</taxon>
        <taxon>Roseobacteraceae</taxon>
        <taxon>Ruegeria</taxon>
    </lineage>
</organism>
<reference evidence="8" key="1">
    <citation type="submission" date="2015-09" db="EMBL/GenBank/DDBJ databases">
        <authorList>
            <person name="Rodrigo-Torres L."/>
            <person name="Arahal D.R."/>
        </authorList>
    </citation>
    <scope>NUCLEOTIDE SEQUENCE [LARGE SCALE GENOMIC DNA]</scope>
    <source>
        <strain evidence="8">CECT 5091</strain>
    </source>
</reference>
<dbReference type="Proteomes" id="UP000051260">
    <property type="component" value="Unassembled WGS sequence"/>
</dbReference>
<dbReference type="GO" id="GO:0003677">
    <property type="term" value="F:DNA binding"/>
    <property type="evidence" value="ECO:0007669"/>
    <property type="project" value="InterPro"/>
</dbReference>
<keyword evidence="3 7" id="KW-0808">Transferase</keyword>
<dbReference type="AlphaFoldDB" id="A0A0P1IBU0"/>
<evidence type="ECO:0000256" key="1">
    <source>
        <dbReference type="ARBA" id="ARBA00011900"/>
    </source>
</evidence>
<dbReference type="GO" id="GO:0008170">
    <property type="term" value="F:N-methyltransferase activity"/>
    <property type="evidence" value="ECO:0007669"/>
    <property type="project" value="InterPro"/>
</dbReference>
<dbReference type="GO" id="GO:0032259">
    <property type="term" value="P:methylation"/>
    <property type="evidence" value="ECO:0007669"/>
    <property type="project" value="UniProtKB-KW"/>
</dbReference>
<dbReference type="OrthoDB" id="7806498at2"/>
<name>A0A0P1IBU0_9RHOB</name>
<dbReference type="InterPro" id="IPR036086">
    <property type="entry name" value="ParB/Sulfiredoxin_sf"/>
</dbReference>
<sequence>MGITIKYKPAKMGPGEFPECTVTETSSATDVRGKEPTAVASKTLRNDLLPEFTVETRPLSTLIAARHPVRKSSKSQIARVAQSILSQGFRDPPLIEKDGEIIDGHIRVEAAKSLGFDEIPCVVSDCPSEEDKRLLRIALNRIQERGEWDESALKLELAFLLEFEPDLTVTGFEAPEIDRLVVLDNVGSEEEDPLDKLSGLPDPDAHAVTRPGDLYHLGAHRILCGNARDMDDVRRVLADRELCVVFTDPPYNLSIRRDIRVGAGKFAEFAEGSGEMTEVDYEDFLTITTRNMVQMLKPGGILFLCIDWRHAEVLLRVVRTLGLDLINTCVWAKDKPGMGSLYRSQHELVLVAKRPGAPHLNNVNLGIHGRNRTNLWRYAGATGGRKSEEDDFSLHPTVKPVRLVRDAVLDVTAMGEVVLDPFLGSGTSVLAAELSKRICAGIEISPAYVDVAIGRWEKLTGLEAVHEETGLTFAELRQSRQAGGNGSRSGGTGARTSGSTFEGDF</sequence>
<dbReference type="SMART" id="SM00470">
    <property type="entry name" value="ParB"/>
    <property type="match status" value="1"/>
</dbReference>
<dbReference type="SUPFAM" id="SSF53335">
    <property type="entry name" value="S-adenosyl-L-methionine-dependent methyltransferases"/>
    <property type="match status" value="1"/>
</dbReference>
<dbReference type="STRING" id="1715692.RUE5091_00062"/>
<proteinExistence type="predicted"/>
<dbReference type="CDD" id="cd16403">
    <property type="entry name" value="ParB_N_like_MT"/>
    <property type="match status" value="1"/>
</dbReference>
<dbReference type="InterPro" id="IPR003115">
    <property type="entry name" value="ParB_N"/>
</dbReference>